<evidence type="ECO:0000313" key="2">
    <source>
        <dbReference type="EMBL" id="MBM7816284.1"/>
    </source>
</evidence>
<sequence>MDESHTPLRSRTRTFILFWISAITGVAMYVTQHILVERGDLPRSLPTGDSVGVVTMGVEIALGVLALALLPAAIRHDPMEREKSYVGPPEALVASLVILCLWFVTLLAAPAGAVVLISLSARLSPSWTLPAIAASILSVVVHELTYSPLAHDFDYRVALGAICLTLILIGMGTARGIVLRRQLVHSFRTRHDADEQQHAHK</sequence>
<accession>A0ABS2SL02</accession>
<feature type="transmembrane region" description="Helical" evidence="1">
    <location>
        <begin position="12"/>
        <end position="31"/>
    </location>
</feature>
<gene>
    <name evidence="2" type="ORF">JOE56_000978</name>
</gene>
<keyword evidence="3" id="KW-1185">Reference proteome</keyword>
<name>A0ABS2SL02_9MICO</name>
<dbReference type="EMBL" id="JAFBCP010000001">
    <property type="protein sequence ID" value="MBM7816284.1"/>
    <property type="molecule type" value="Genomic_DNA"/>
</dbReference>
<keyword evidence="1" id="KW-0472">Membrane</keyword>
<feature type="transmembrane region" description="Helical" evidence="1">
    <location>
        <begin position="157"/>
        <end position="178"/>
    </location>
</feature>
<keyword evidence="1" id="KW-1133">Transmembrane helix</keyword>
<evidence type="ECO:0000313" key="3">
    <source>
        <dbReference type="Proteomes" id="UP000809290"/>
    </source>
</evidence>
<evidence type="ECO:0000256" key="1">
    <source>
        <dbReference type="SAM" id="Phobius"/>
    </source>
</evidence>
<reference evidence="2 3" key="1">
    <citation type="submission" date="2021-01" db="EMBL/GenBank/DDBJ databases">
        <title>Sequencing the genomes of 1000 actinobacteria strains.</title>
        <authorList>
            <person name="Klenk H.-P."/>
        </authorList>
    </citation>
    <scope>NUCLEOTIDE SEQUENCE [LARGE SCALE GENOMIC DNA]</scope>
    <source>
        <strain evidence="2 3">DSM 13657</strain>
    </source>
</reference>
<comment type="caution">
    <text evidence="2">The sequence shown here is derived from an EMBL/GenBank/DDBJ whole genome shotgun (WGS) entry which is preliminary data.</text>
</comment>
<feature type="transmembrane region" description="Helical" evidence="1">
    <location>
        <begin position="91"/>
        <end position="121"/>
    </location>
</feature>
<feature type="transmembrane region" description="Helical" evidence="1">
    <location>
        <begin position="51"/>
        <end position="70"/>
    </location>
</feature>
<dbReference type="RefSeq" id="WP_239530373.1">
    <property type="nucleotide sequence ID" value="NZ_JAFBCP010000001.1"/>
</dbReference>
<dbReference type="Proteomes" id="UP000809290">
    <property type="component" value="Unassembled WGS sequence"/>
</dbReference>
<protein>
    <submittedName>
        <fullName evidence="2">Uncharacterized protein</fullName>
    </submittedName>
</protein>
<keyword evidence="1" id="KW-0812">Transmembrane</keyword>
<proteinExistence type="predicted"/>
<organism evidence="2 3">
    <name type="scientific">Brevibacterium paucivorans</name>
    <dbReference type="NCBI Taxonomy" id="170994"/>
    <lineage>
        <taxon>Bacteria</taxon>
        <taxon>Bacillati</taxon>
        <taxon>Actinomycetota</taxon>
        <taxon>Actinomycetes</taxon>
        <taxon>Micrococcales</taxon>
        <taxon>Brevibacteriaceae</taxon>
        <taxon>Brevibacterium</taxon>
    </lineage>
</organism>